<dbReference type="EMBL" id="CAMXCT030002132">
    <property type="protein sequence ID" value="CAL4783217.1"/>
    <property type="molecule type" value="Genomic_DNA"/>
</dbReference>
<feature type="transmembrane region" description="Helical" evidence="1">
    <location>
        <begin position="60"/>
        <end position="82"/>
    </location>
</feature>
<feature type="transmembrane region" description="Helical" evidence="1">
    <location>
        <begin position="88"/>
        <end position="109"/>
    </location>
</feature>
<keyword evidence="1" id="KW-1133">Transmembrane helix</keyword>
<dbReference type="AlphaFoldDB" id="A0A9P1CQZ4"/>
<reference evidence="3" key="2">
    <citation type="submission" date="2024-04" db="EMBL/GenBank/DDBJ databases">
        <authorList>
            <person name="Chen Y."/>
            <person name="Shah S."/>
            <person name="Dougan E. K."/>
            <person name="Thang M."/>
            <person name="Chan C."/>
        </authorList>
    </citation>
    <scope>NUCLEOTIDE SEQUENCE [LARGE SCALE GENOMIC DNA]</scope>
</reference>
<gene>
    <name evidence="2" type="ORF">C1SCF055_LOCUS22428</name>
</gene>
<protein>
    <submittedName>
        <fullName evidence="2">Uncharacterized protein</fullName>
    </submittedName>
</protein>
<evidence type="ECO:0000313" key="3">
    <source>
        <dbReference type="EMBL" id="CAL1149280.1"/>
    </source>
</evidence>
<comment type="caution">
    <text evidence="2">The sequence shown here is derived from an EMBL/GenBank/DDBJ whole genome shotgun (WGS) entry which is preliminary data.</text>
</comment>
<keyword evidence="4" id="KW-1185">Reference proteome</keyword>
<organism evidence="2">
    <name type="scientific">Cladocopium goreaui</name>
    <dbReference type="NCBI Taxonomy" id="2562237"/>
    <lineage>
        <taxon>Eukaryota</taxon>
        <taxon>Sar</taxon>
        <taxon>Alveolata</taxon>
        <taxon>Dinophyceae</taxon>
        <taxon>Suessiales</taxon>
        <taxon>Symbiodiniaceae</taxon>
        <taxon>Cladocopium</taxon>
    </lineage>
</organism>
<keyword evidence="1" id="KW-0472">Membrane</keyword>
<evidence type="ECO:0000313" key="2">
    <source>
        <dbReference type="EMBL" id="CAI3995905.1"/>
    </source>
</evidence>
<dbReference type="EMBL" id="CAMXCT020002132">
    <property type="protein sequence ID" value="CAL1149280.1"/>
    <property type="molecule type" value="Genomic_DNA"/>
</dbReference>
<name>A0A9P1CQZ4_9DINO</name>
<proteinExistence type="predicted"/>
<reference evidence="2" key="1">
    <citation type="submission" date="2022-10" db="EMBL/GenBank/DDBJ databases">
        <authorList>
            <person name="Chen Y."/>
            <person name="Dougan E. K."/>
            <person name="Chan C."/>
            <person name="Rhodes N."/>
            <person name="Thang M."/>
        </authorList>
    </citation>
    <scope>NUCLEOTIDE SEQUENCE</scope>
</reference>
<dbReference type="Proteomes" id="UP001152797">
    <property type="component" value="Unassembled WGS sequence"/>
</dbReference>
<evidence type="ECO:0000313" key="4">
    <source>
        <dbReference type="Proteomes" id="UP001152797"/>
    </source>
</evidence>
<accession>A0A9P1CQZ4</accession>
<evidence type="ECO:0000256" key="1">
    <source>
        <dbReference type="SAM" id="Phobius"/>
    </source>
</evidence>
<keyword evidence="1" id="KW-0812">Transmembrane</keyword>
<dbReference type="EMBL" id="CAMXCT010002132">
    <property type="protein sequence ID" value="CAI3995905.1"/>
    <property type="molecule type" value="Genomic_DNA"/>
</dbReference>
<sequence length="237" mass="25401">MASTVEVENQGTWPPWIPPTLSSNLPVGLQGVLSPQDYQAIKSNFDQMLAPTAVNKRTMVAFLVVPLIVLSIILVTTLVQFYQGEQQMTVYIGGGFGTFFLVTSVFSALQRHIREMKRRRDNAYNSFVTQMNQNFPQTQWEIQEFESRGLIGLISFTVVPTGATLPAAIVSDGVAPGATVPVVAAVVVGSAETNEGNPIQVTPMVVSGGVKNFCSGCGAPRGSGPFCSQCGQRLETA</sequence>